<dbReference type="InterPro" id="IPR000013">
    <property type="entry name" value="Peptidase_M7"/>
</dbReference>
<evidence type="ECO:0000256" key="3">
    <source>
        <dbReference type="ARBA" id="ARBA00012325"/>
    </source>
</evidence>
<evidence type="ECO:0000256" key="5">
    <source>
        <dbReference type="ARBA" id="ARBA00022723"/>
    </source>
</evidence>
<keyword evidence="8" id="KW-0378">Hydrolase</keyword>
<evidence type="ECO:0000313" key="9">
    <source>
        <dbReference type="Proteomes" id="UP001236014"/>
    </source>
</evidence>
<comment type="similarity">
    <text evidence="2">Belongs to the peptidase M7 family.</text>
</comment>
<dbReference type="GO" id="GO:0006508">
    <property type="term" value="P:proteolysis"/>
    <property type="evidence" value="ECO:0007669"/>
    <property type="project" value="InterPro"/>
</dbReference>
<proteinExistence type="inferred from homology"/>
<keyword evidence="9" id="KW-1185">Reference proteome</keyword>
<organism evidence="8 9">
    <name type="scientific">Amycolatopsis carbonis</name>
    <dbReference type="NCBI Taxonomy" id="715471"/>
    <lineage>
        <taxon>Bacteria</taxon>
        <taxon>Bacillati</taxon>
        <taxon>Actinomycetota</taxon>
        <taxon>Actinomycetes</taxon>
        <taxon>Pseudonocardiales</taxon>
        <taxon>Pseudonocardiaceae</taxon>
        <taxon>Amycolatopsis</taxon>
    </lineage>
</organism>
<dbReference type="Pfam" id="PF02031">
    <property type="entry name" value="Peptidase_M7"/>
    <property type="match status" value="1"/>
</dbReference>
<dbReference type="PRINTS" id="PR00787">
    <property type="entry name" value="NEUTRALPTASE"/>
</dbReference>
<evidence type="ECO:0000256" key="1">
    <source>
        <dbReference type="ARBA" id="ARBA00000612"/>
    </source>
</evidence>
<name>A0A9Y2IEL1_9PSEU</name>
<dbReference type="RefSeq" id="WP_285968782.1">
    <property type="nucleotide sequence ID" value="NZ_CP127294.1"/>
</dbReference>
<dbReference type="GO" id="GO:0004222">
    <property type="term" value="F:metalloendopeptidase activity"/>
    <property type="evidence" value="ECO:0007669"/>
    <property type="project" value="InterPro"/>
</dbReference>
<dbReference type="AlphaFoldDB" id="A0A9Y2IEL1"/>
<evidence type="ECO:0000256" key="2">
    <source>
        <dbReference type="ARBA" id="ARBA00006571"/>
    </source>
</evidence>
<gene>
    <name evidence="8" type="ORF">QRX50_42770</name>
</gene>
<evidence type="ECO:0000256" key="6">
    <source>
        <dbReference type="ARBA" id="ARBA00023049"/>
    </source>
</evidence>
<evidence type="ECO:0000256" key="4">
    <source>
        <dbReference type="ARBA" id="ARBA00019129"/>
    </source>
</evidence>
<keyword evidence="6 8" id="KW-0482">Metalloprotease</keyword>
<dbReference type="SUPFAM" id="SSF55486">
    <property type="entry name" value="Metalloproteases ('zincins'), catalytic domain"/>
    <property type="match status" value="1"/>
</dbReference>
<dbReference type="EMBL" id="CP127294">
    <property type="protein sequence ID" value="WIX78049.1"/>
    <property type="molecule type" value="Genomic_DNA"/>
</dbReference>
<reference evidence="8 9" key="1">
    <citation type="submission" date="2023-06" db="EMBL/GenBank/DDBJ databases">
        <authorList>
            <person name="Oyuntsetseg B."/>
            <person name="Kim S.B."/>
        </authorList>
    </citation>
    <scope>NUCLEOTIDE SEQUENCE [LARGE SCALE GENOMIC DNA]</scope>
    <source>
        <strain evidence="8 9">2-15</strain>
    </source>
</reference>
<dbReference type="GO" id="GO:0008270">
    <property type="term" value="F:zinc ion binding"/>
    <property type="evidence" value="ECO:0007669"/>
    <property type="project" value="InterPro"/>
</dbReference>
<dbReference type="GO" id="GO:0005576">
    <property type="term" value="C:extracellular region"/>
    <property type="evidence" value="ECO:0007669"/>
    <property type="project" value="InterPro"/>
</dbReference>
<evidence type="ECO:0000256" key="7">
    <source>
        <dbReference type="ARBA" id="ARBA00029927"/>
    </source>
</evidence>
<dbReference type="KEGG" id="acab:QRX50_42770"/>
<dbReference type="EC" id="3.4.24.77" evidence="3"/>
<protein>
    <recommendedName>
        <fullName evidence="4">Extracellular small neutral protease</fullName>
        <ecNumber evidence="3">3.4.24.77</ecNumber>
    </recommendedName>
    <alternativeName>
        <fullName evidence="7">Snapalysin</fullName>
    </alternativeName>
</protein>
<accession>A0A9Y2IEL1</accession>
<dbReference type="Gene3D" id="3.40.390.10">
    <property type="entry name" value="Collagenase (Catalytic Domain)"/>
    <property type="match status" value="1"/>
</dbReference>
<dbReference type="InterPro" id="IPR024079">
    <property type="entry name" value="MetalloPept_cat_dom_sf"/>
</dbReference>
<dbReference type="Proteomes" id="UP001236014">
    <property type="component" value="Chromosome"/>
</dbReference>
<keyword evidence="6 8" id="KW-0645">Protease</keyword>
<sequence length="183" mass="18590">MRARGFGRIAAIAVAVGAPLGVGLVAGPGAEAAAATTVYYTSSGAPDYVAQIDQGAANWNAAVTDVKLVKRSSGATVVFHEIHSGGSYTQTDGHGNGDVYLDTSQVAEGFDPTRIAAHELGHNLGLPDDYDGPCSELMSGHGPGTSCTNAKPSAEEAAEVQQLWRNGFGGVKGVGTRVTAGVY</sequence>
<comment type="catalytic activity">
    <reaction evidence="1">
        <text>Hydrolyzes proteins with a preference for Tyr or Phe in the P1' position. Has no action on amino-acid p-nitroanilides.</text>
        <dbReference type="EC" id="3.4.24.77"/>
    </reaction>
</comment>
<keyword evidence="5" id="KW-0479">Metal-binding</keyword>
<evidence type="ECO:0000313" key="8">
    <source>
        <dbReference type="EMBL" id="WIX78049.1"/>
    </source>
</evidence>